<keyword evidence="3" id="KW-0233">DNA recombination</keyword>
<sequence>MLKHALDDAKIKNSVTLHWLRHSYATHLLEAGTDLRYIQELLGHKSSKTTEIYTHVCEQSLLKISSPFDNL</sequence>
<evidence type="ECO:0000256" key="2">
    <source>
        <dbReference type="ARBA" id="ARBA00023125"/>
    </source>
</evidence>
<dbReference type="PROSITE" id="PS51898">
    <property type="entry name" value="TYR_RECOMBINASE"/>
    <property type="match status" value="1"/>
</dbReference>
<dbReference type="GO" id="GO:0006310">
    <property type="term" value="P:DNA recombination"/>
    <property type="evidence" value="ECO:0007669"/>
    <property type="project" value="UniProtKB-KW"/>
</dbReference>
<comment type="similarity">
    <text evidence="1">Belongs to the 'phage' integrase family.</text>
</comment>
<dbReference type="InterPro" id="IPR002104">
    <property type="entry name" value="Integrase_catalytic"/>
</dbReference>
<dbReference type="RefSeq" id="WP_006365776.1">
    <property type="nucleotide sequence ID" value="NZ_AASE01000003.1"/>
</dbReference>
<dbReference type="Gene3D" id="1.10.443.10">
    <property type="entry name" value="Intergrase catalytic core"/>
    <property type="match status" value="1"/>
</dbReference>
<dbReference type="EMBL" id="AASE01000003">
    <property type="protein sequence ID" value="EAT59639.1"/>
    <property type="molecule type" value="Genomic_DNA"/>
</dbReference>
<evidence type="ECO:0000313" key="5">
    <source>
        <dbReference type="EMBL" id="EAT59639.1"/>
    </source>
</evidence>
<dbReference type="InterPro" id="IPR050090">
    <property type="entry name" value="Tyrosine_recombinase_XerCD"/>
</dbReference>
<dbReference type="Pfam" id="PF00589">
    <property type="entry name" value="Phage_integrase"/>
    <property type="match status" value="1"/>
</dbReference>
<keyword evidence="2" id="KW-0238">DNA-binding</keyword>
<gene>
    <name evidence="5" type="ORF">CferDRAFT_1646</name>
</gene>
<evidence type="ECO:0000313" key="6">
    <source>
        <dbReference type="Proteomes" id="UP000004162"/>
    </source>
</evidence>
<reference evidence="5 6" key="2">
    <citation type="submission" date="2006-07" db="EMBL/GenBank/DDBJ databases">
        <title>Sequencing of the draft genome and assembly of Chlorobium ferroxidans DSM 13031.</title>
        <authorList>
            <consortium name="US DOE Joint Genome Institute (JGI-PGF)"/>
            <person name="Copeland A."/>
            <person name="Lucas S."/>
            <person name="Lapidus A."/>
            <person name="Barry K."/>
            <person name="Glavina del Rio T."/>
            <person name="Dalin E."/>
            <person name="Tice H."/>
            <person name="Bruce D."/>
            <person name="Pitluck S."/>
            <person name="Richardson P."/>
        </authorList>
    </citation>
    <scope>NUCLEOTIDE SEQUENCE [LARGE SCALE GENOMIC DNA]</scope>
    <source>
        <strain evidence="5 6">DSM 13031</strain>
    </source>
</reference>
<proteinExistence type="inferred from homology"/>
<name>Q0YTA7_9CHLB</name>
<evidence type="ECO:0000259" key="4">
    <source>
        <dbReference type="PROSITE" id="PS51898"/>
    </source>
</evidence>
<reference evidence="5 6" key="1">
    <citation type="submission" date="2006-07" db="EMBL/GenBank/DDBJ databases">
        <title>Annotation of the draft genome assembly of Chlorobium ferroxidans DSM 13031.</title>
        <authorList>
            <consortium name="US DOE Joint Genome Institute (JGI-ORNL)"/>
            <person name="Larimer F."/>
            <person name="Land M."/>
            <person name="Hauser L."/>
        </authorList>
    </citation>
    <scope>NUCLEOTIDE SEQUENCE [LARGE SCALE GENOMIC DNA]</scope>
    <source>
        <strain evidence="5 6">DSM 13031</strain>
    </source>
</reference>
<dbReference type="PANTHER" id="PTHR30349:SF41">
    <property type="entry name" value="INTEGRASE_RECOMBINASE PROTEIN MJ0367-RELATED"/>
    <property type="match status" value="1"/>
</dbReference>
<dbReference type="InterPro" id="IPR013762">
    <property type="entry name" value="Integrase-like_cat_sf"/>
</dbReference>
<comment type="caution">
    <text evidence="5">The sequence shown here is derived from an EMBL/GenBank/DDBJ whole genome shotgun (WGS) entry which is preliminary data.</text>
</comment>
<evidence type="ECO:0000256" key="1">
    <source>
        <dbReference type="ARBA" id="ARBA00008857"/>
    </source>
</evidence>
<dbReference type="SUPFAM" id="SSF56349">
    <property type="entry name" value="DNA breaking-rejoining enzymes"/>
    <property type="match status" value="1"/>
</dbReference>
<feature type="domain" description="Tyr recombinase" evidence="4">
    <location>
        <begin position="1"/>
        <end position="66"/>
    </location>
</feature>
<dbReference type="Proteomes" id="UP000004162">
    <property type="component" value="Unassembled WGS sequence"/>
</dbReference>
<dbReference type="AlphaFoldDB" id="Q0YTA7"/>
<dbReference type="GO" id="GO:0015074">
    <property type="term" value="P:DNA integration"/>
    <property type="evidence" value="ECO:0007669"/>
    <property type="project" value="InterPro"/>
</dbReference>
<evidence type="ECO:0000256" key="3">
    <source>
        <dbReference type="ARBA" id="ARBA00023172"/>
    </source>
</evidence>
<dbReference type="GO" id="GO:0003677">
    <property type="term" value="F:DNA binding"/>
    <property type="evidence" value="ECO:0007669"/>
    <property type="project" value="UniProtKB-KW"/>
</dbReference>
<accession>Q0YTA7</accession>
<dbReference type="PANTHER" id="PTHR30349">
    <property type="entry name" value="PHAGE INTEGRASE-RELATED"/>
    <property type="match status" value="1"/>
</dbReference>
<dbReference type="InterPro" id="IPR011010">
    <property type="entry name" value="DNA_brk_join_enz"/>
</dbReference>
<keyword evidence="6" id="KW-1185">Reference proteome</keyword>
<organism evidence="5 6">
    <name type="scientific">Chlorobium ferrooxidans DSM 13031</name>
    <dbReference type="NCBI Taxonomy" id="377431"/>
    <lineage>
        <taxon>Bacteria</taxon>
        <taxon>Pseudomonadati</taxon>
        <taxon>Chlorobiota</taxon>
        <taxon>Chlorobiia</taxon>
        <taxon>Chlorobiales</taxon>
        <taxon>Chlorobiaceae</taxon>
        <taxon>Chlorobium/Pelodictyon group</taxon>
        <taxon>Chlorobium</taxon>
    </lineage>
</organism>
<protein>
    <submittedName>
        <fullName evidence="5">Integrase/recombinase-related protein</fullName>
    </submittedName>
</protein>
<dbReference type="OrthoDB" id="9801717at2"/>